<dbReference type="PANTHER" id="PTHR45983:SF1">
    <property type="entry name" value="TYROSINE-PROTEIN PHOSPHATASE NON-RECEPTOR TYPE 22"/>
    <property type="match status" value="1"/>
</dbReference>
<sequence>MTGGPLCPDMPVKGALTQAVCRGASQEHQAWILRRFLTQVERQEAAGEEEPHSIVGEFARLKIQSTKYRTDKTYSSKTAEKQENIKRNRYKDIVPFDHSRVKLNFTTPKNDSDYINASFIRGVSSSTEYIATQGPLPHTLLDFFRMLWEHNTEVVVMACREFEMGKKKCERYWPQKEEPPLVCEPFTVRCESEENRGDYLTRTLQVTYNNCSRTLKQLHYVTWPDHGVPESIPSILQLLDEMRSYQTHGEAPICIHCSAGCGRTGVLCVIDYTRNLLKNQMITADFNIYDLVLGMRKQRPSLVQTKEQYELVYRTVKLLFERHLQSVDIGEVSGQEHFTKPSTTEEEMSPTLSLLSYDFRNNSMTVVSSSTGPDIENEHLDLKSTNPINFQQILIEERDFLPQYQDSTPSTSQNVLVLSDNDTQMHQQQGDLLQDAAPEGPGASLQSVDSSEELLLLDCPTSPTMAAAICLMVEDPYFDRAMSSPTEEAPKDSPQEWRRSPELIIPSLLVNDQDLELNAAASGTVDMDEEIPPPLPQRTPESYILAVDAGLSDDSCERLPVIIPPNAAAEAVRELRSSTPSPVPSLPERTPESFELATDQAPADQDTWAVDGGRTPPEWCSQPAASSNSDMKLFLRSRSLKTKSTFTAHPDLGSSTRSNYRLSCPPLDPPILPLLSPAEENHDLHPPRGASPEVTTEDRERLNLCPPGSSFEWNGTSRAKKFLDVVKTRSKSVRAKSTKPGTFCFLHLSSSDHIMGKDSWLWWDREDKWTGYDGQVLTWFFNKI</sequence>
<dbReference type="PROSITE" id="PS50055">
    <property type="entry name" value="TYR_PHOSPHATASE_PTP"/>
    <property type="match status" value="1"/>
</dbReference>
<evidence type="ECO:0000256" key="8">
    <source>
        <dbReference type="SAM" id="MobiDB-lite"/>
    </source>
</evidence>
<dbReference type="GO" id="GO:0004726">
    <property type="term" value="F:non-membrane spanning protein tyrosine phosphatase activity"/>
    <property type="evidence" value="ECO:0007669"/>
    <property type="project" value="InterPro"/>
</dbReference>
<evidence type="ECO:0000256" key="4">
    <source>
        <dbReference type="ARBA" id="ARBA00022553"/>
    </source>
</evidence>
<keyword evidence="5" id="KW-0378">Hydrolase</keyword>
<dbReference type="InterPro" id="IPR000242">
    <property type="entry name" value="PTP_cat"/>
</dbReference>
<evidence type="ECO:0000256" key="6">
    <source>
        <dbReference type="ARBA" id="ARBA00022912"/>
    </source>
</evidence>
<keyword evidence="11" id="KW-0675">Receptor</keyword>
<keyword evidence="4" id="KW-0597">Phosphoprotein</keyword>
<organism evidence="11 12">
    <name type="scientific">Takifugu flavidus</name>
    <name type="common">sansaifugu</name>
    <dbReference type="NCBI Taxonomy" id="433684"/>
    <lineage>
        <taxon>Eukaryota</taxon>
        <taxon>Metazoa</taxon>
        <taxon>Chordata</taxon>
        <taxon>Craniata</taxon>
        <taxon>Vertebrata</taxon>
        <taxon>Euteleostomi</taxon>
        <taxon>Actinopterygii</taxon>
        <taxon>Neopterygii</taxon>
        <taxon>Teleostei</taxon>
        <taxon>Neoteleostei</taxon>
        <taxon>Acanthomorphata</taxon>
        <taxon>Eupercaria</taxon>
        <taxon>Tetraodontiformes</taxon>
        <taxon>Tetradontoidea</taxon>
        <taxon>Tetraodontidae</taxon>
        <taxon>Takifugu</taxon>
    </lineage>
</organism>
<evidence type="ECO:0000313" key="11">
    <source>
        <dbReference type="EMBL" id="TWW57116.1"/>
    </source>
</evidence>
<dbReference type="GO" id="GO:0005737">
    <property type="term" value="C:cytoplasm"/>
    <property type="evidence" value="ECO:0007669"/>
    <property type="project" value="UniProtKB-SubCell"/>
</dbReference>
<accession>A0A5C6MPM8</accession>
<dbReference type="SUPFAM" id="SSF52799">
    <property type="entry name" value="(Phosphotyrosine protein) phosphatases II"/>
    <property type="match status" value="1"/>
</dbReference>
<dbReference type="PROSITE" id="PS50056">
    <property type="entry name" value="TYR_PHOSPHATASE_2"/>
    <property type="match status" value="1"/>
</dbReference>
<evidence type="ECO:0000256" key="5">
    <source>
        <dbReference type="ARBA" id="ARBA00022801"/>
    </source>
</evidence>
<keyword evidence="12" id="KW-1185">Reference proteome</keyword>
<dbReference type="Proteomes" id="UP000324091">
    <property type="component" value="Chromosome 8"/>
</dbReference>
<dbReference type="GO" id="GO:0005634">
    <property type="term" value="C:nucleus"/>
    <property type="evidence" value="ECO:0007669"/>
    <property type="project" value="TreeGrafter"/>
</dbReference>
<dbReference type="EMBL" id="RHFK02000021">
    <property type="protein sequence ID" value="TWW57116.1"/>
    <property type="molecule type" value="Genomic_DNA"/>
</dbReference>
<name>A0A5C6MPM8_9TELE</name>
<dbReference type="GO" id="GO:0050868">
    <property type="term" value="P:negative regulation of T cell activation"/>
    <property type="evidence" value="ECO:0007669"/>
    <property type="project" value="TreeGrafter"/>
</dbReference>
<dbReference type="PRINTS" id="PR00700">
    <property type="entry name" value="PRTYPHPHTASE"/>
</dbReference>
<evidence type="ECO:0000259" key="10">
    <source>
        <dbReference type="PROSITE" id="PS50056"/>
    </source>
</evidence>
<keyword evidence="6" id="KW-0904">Protein phosphatase</keyword>
<dbReference type="Gene3D" id="3.90.190.10">
    <property type="entry name" value="Protein tyrosine phosphatase superfamily"/>
    <property type="match status" value="1"/>
</dbReference>
<evidence type="ECO:0000256" key="1">
    <source>
        <dbReference type="ARBA" id="ARBA00004496"/>
    </source>
</evidence>
<evidence type="ECO:0000313" key="12">
    <source>
        <dbReference type="Proteomes" id="UP000324091"/>
    </source>
</evidence>
<dbReference type="FunFam" id="3.90.190.10:FF:000045">
    <property type="entry name" value="Tyrosine-protein phosphatase non-receptor type 12"/>
    <property type="match status" value="1"/>
</dbReference>
<protein>
    <recommendedName>
        <fullName evidence="2">protein-tyrosine-phosphatase</fullName>
        <ecNumber evidence="2">3.1.3.48</ecNumber>
    </recommendedName>
</protein>
<comment type="caution">
    <text evidence="11">The sequence shown here is derived from an EMBL/GenBank/DDBJ whole genome shotgun (WGS) entry which is preliminary data.</text>
</comment>
<dbReference type="SMART" id="SM00194">
    <property type="entry name" value="PTPc"/>
    <property type="match status" value="1"/>
</dbReference>
<dbReference type="InterPro" id="IPR003595">
    <property type="entry name" value="Tyr_Pase_cat"/>
</dbReference>
<dbReference type="EC" id="3.1.3.48" evidence="2"/>
<dbReference type="GO" id="GO:0050852">
    <property type="term" value="P:T cell receptor signaling pathway"/>
    <property type="evidence" value="ECO:0007669"/>
    <property type="project" value="TreeGrafter"/>
</dbReference>
<gene>
    <name evidence="11" type="ORF">D4764_08G0011030</name>
</gene>
<dbReference type="PROSITE" id="PS00383">
    <property type="entry name" value="TYR_PHOSPHATASE_1"/>
    <property type="match status" value="1"/>
</dbReference>
<feature type="domain" description="Tyrosine specific protein phosphatases" evidence="10">
    <location>
        <begin position="233"/>
        <end position="310"/>
    </location>
</feature>
<dbReference type="InterPro" id="IPR016130">
    <property type="entry name" value="Tyr_Pase_AS"/>
</dbReference>
<keyword evidence="3" id="KW-0963">Cytoplasm</keyword>
<dbReference type="PANTHER" id="PTHR45983">
    <property type="entry name" value="TYROSINE PHOSPHATSE N18, PUTATIVE-RELATED"/>
    <property type="match status" value="1"/>
</dbReference>
<dbReference type="AlphaFoldDB" id="A0A5C6MPM8"/>
<reference evidence="11 12" key="1">
    <citation type="submission" date="2019-04" db="EMBL/GenBank/DDBJ databases">
        <title>Chromosome genome assembly for Takifugu flavidus.</title>
        <authorList>
            <person name="Xiao S."/>
        </authorList>
    </citation>
    <scope>NUCLEOTIDE SEQUENCE [LARGE SCALE GENOMIC DNA]</scope>
    <source>
        <strain evidence="11">HTHZ2018</strain>
        <tissue evidence="11">Muscle</tissue>
    </source>
</reference>
<dbReference type="Pfam" id="PF00102">
    <property type="entry name" value="Y_phosphatase"/>
    <property type="match status" value="1"/>
</dbReference>
<dbReference type="InterPro" id="IPR047170">
    <property type="entry name" value="PTN12/18/22"/>
</dbReference>
<evidence type="ECO:0000256" key="2">
    <source>
        <dbReference type="ARBA" id="ARBA00013064"/>
    </source>
</evidence>
<dbReference type="InterPro" id="IPR029021">
    <property type="entry name" value="Prot-tyrosine_phosphatase-like"/>
</dbReference>
<comment type="similarity">
    <text evidence="7">Belongs to the protein-tyrosine phosphatase family. Non-receptor class 4 subfamily.</text>
</comment>
<evidence type="ECO:0000256" key="7">
    <source>
        <dbReference type="ARBA" id="ARBA00034734"/>
    </source>
</evidence>
<dbReference type="InterPro" id="IPR000387">
    <property type="entry name" value="Tyr_Pase_dom"/>
</dbReference>
<comment type="subcellular location">
    <subcellularLocation>
        <location evidence="1">Cytoplasm</location>
    </subcellularLocation>
</comment>
<evidence type="ECO:0000259" key="9">
    <source>
        <dbReference type="PROSITE" id="PS50055"/>
    </source>
</evidence>
<proteinExistence type="inferred from homology"/>
<evidence type="ECO:0000256" key="3">
    <source>
        <dbReference type="ARBA" id="ARBA00022490"/>
    </source>
</evidence>
<feature type="region of interest" description="Disordered" evidence="8">
    <location>
        <begin position="678"/>
        <end position="698"/>
    </location>
</feature>
<dbReference type="SMART" id="SM00404">
    <property type="entry name" value="PTPc_motif"/>
    <property type="match status" value="1"/>
</dbReference>
<feature type="domain" description="Tyrosine-protein phosphatase" evidence="9">
    <location>
        <begin position="54"/>
        <end position="319"/>
    </location>
</feature>